<evidence type="ECO:0000256" key="3">
    <source>
        <dbReference type="ARBA" id="ARBA00022721"/>
    </source>
</evidence>
<dbReference type="GO" id="GO:0004386">
    <property type="term" value="F:helicase activity"/>
    <property type="evidence" value="ECO:0007669"/>
    <property type="project" value="UniProtKB-KW"/>
</dbReference>
<dbReference type="Gene3D" id="3.30.160.20">
    <property type="match status" value="1"/>
</dbReference>
<keyword evidence="13" id="KW-0464">Manganese</keyword>
<keyword evidence="4" id="KW-0479">Metal-binding</keyword>
<dbReference type="Pfam" id="PF00271">
    <property type="entry name" value="Helicase_C"/>
    <property type="match status" value="1"/>
</dbReference>
<dbReference type="PROSITE" id="PS00517">
    <property type="entry name" value="RNASE_3_1"/>
    <property type="match status" value="1"/>
</dbReference>
<evidence type="ECO:0000256" key="1">
    <source>
        <dbReference type="ARBA" id="ARBA00001936"/>
    </source>
</evidence>
<dbReference type="InterPro" id="IPR011545">
    <property type="entry name" value="DEAD/DEAH_box_helicase_dom"/>
</dbReference>
<sequence>MCTCMDTSPVPVIPNERTPSLQGHESISIAVSSSSPICVCVWCWFWFWSWFCFCSGRVEIEAEIQFEATPQQPASPSSSRACCIILTINNIIIVSSRDLVDTEINNKRPLPFPSPSPIPIPIPAAPTPAARPPFVRLRPCVCQTPGAPNYRRPMWRVTGELAAAGVQPGSSSPAPASAPGLSPGDVLLRRPCSGPDADADADAQEQAQEQWPASAVSRSSSSSGSGASLPPPLDGEVTSPSVERWAGTNTEEAAADASADAGDGVAMDEPPGPGFDIREPPSAQDGDGDGASSGSQAAPLGEDGDQTGIMASRAYQIEMLEQSLERNVIVAMDTGSGKTQVAVLRIKKELETCDPKQIIWFIAPTISLCSQQHDVLKLHAPTVPMMMLAGASNINAWGPDIWSSLLDTARVVISTPQILLDAMDHAYITMNHLALIVFDEAHNCIGKNPGGKVMTNHYHPRKQTGQTVPSILGLTATPSIQSEKEGLEALEILLDARCISPTLHRDELLKCVKRPTISHVIYNPVPEDMTPTMRSLNQVYLDLDIREDPYIHQLLRDPTDKNKRKLAEAIEKYDTYTQNQMKSFCSRSKEICKQLGPWAADLYIWKAISAYLNKVEGDRDLASQWWADAEKKYLAQVYRRVNLQPPPETPQAFDDISDKVGRLLSELLSTQEHNVGIIFVDERAMVTMLYEILSINQAIKAKYKIGTMVGTSAYATRRKAMYEFGEKADYKDLLSFRQGKINLLIATSVLEEGIDVPACNLVICFDTPTTSKSFIQRRGRARKKDSRLVIFFERANPALQKWEEKEEEIKKLFDDEQREFRELSQLEEGSENPSDIFFIVPSTQARLDFDNAKAHLEHFCRVLSPGEFVDSRPDYIIHQEPESRDLRCTVLLPPYLPTSLRKHSSASAWQSEKNATKDAAYQAYRALFDAELVNDNLQPFRASDMGSIDSRASEVLVEPMMKPWHHVAKEWRNESSDKWLYSLTCIDEDGQVTGEYEVLLPVQIHQPQPLQMYLDRSHKMELRLSAGTPVPHDKIRDSPDQTSTLLALHFGHRWPIEPVEHVIRAWAKGESLSMDQIGALAYDPENESVREGHYLIRDNTKSPYTYKDTLGSKPSITQVQHAFYEYEKAPEDVPYLVLNKWTRRTDFLHRLHGDPGKEQASSRPFSRVYPSQWAMVDTIPAKHAQFGMMIPTVIHELGVMIMARELAKTVLWDVDIKNLELVREALSARSAAEPVNYERLEFLGDSILKFFTCIRVAAQYPDYPEGYLSHKRDRLISNSRLYKTAINYRLPRFLITKPFTGQKWRPLYLDAILQEEDTESAIANRKVSTKTLADMVEALIGVSYVDGSLDGGLQGGLHKAVKCLSTFLPETNWTSVEEDRHIMFDRVPDDEPLPSTLEPVERLIGYSFQKKALLVEALTHASFAAEMGKRSFERLEFIGDAILDNIIVTKLFDVKPELPHFRMHTLKTGMVNGDFLAFMTMEHGLKSTEPTVGEDGNVKTVETTSYLWSFMRQNSEPIVVERKETMKRHAALRGEILDAMENGTHYPWALLAALHPKKFFSDVFEAVLGAVWVDSGSMDACKAIADRFGLLKYLDRLLRDEVHVQHPKEELGKWANTETVTYELDMRESEQNAAEKEFFCKVLVGKREVVAVRGGINKEEVKTKAATEAMKILEREKRNGEDVEMGE</sequence>
<feature type="domain" description="RNase III" evidence="18">
    <location>
        <begin position="1397"/>
        <end position="1576"/>
    </location>
</feature>
<dbReference type="InterPro" id="IPR038248">
    <property type="entry name" value="Dicer_dimer_sf"/>
</dbReference>
<name>A0AAE1IH49_9HYPO</name>
<proteinExistence type="inferred from homology"/>
<dbReference type="PANTHER" id="PTHR14950:SF37">
    <property type="entry name" value="ENDORIBONUCLEASE DICER"/>
    <property type="match status" value="1"/>
</dbReference>
<evidence type="ECO:0000256" key="12">
    <source>
        <dbReference type="ARBA" id="ARBA00023118"/>
    </source>
</evidence>
<evidence type="ECO:0000256" key="13">
    <source>
        <dbReference type="ARBA" id="ARBA00023211"/>
    </source>
</evidence>
<feature type="domain" description="Helicase C-terminal" evidence="20">
    <location>
        <begin position="655"/>
        <end position="824"/>
    </location>
</feature>
<feature type="domain" description="RNase III" evidence="18">
    <location>
        <begin position="1203"/>
        <end position="1348"/>
    </location>
</feature>
<evidence type="ECO:0000256" key="7">
    <source>
        <dbReference type="ARBA" id="ARBA00022801"/>
    </source>
</evidence>
<dbReference type="EMBL" id="JAWRVG010000010">
    <property type="protein sequence ID" value="KAK4077812.1"/>
    <property type="molecule type" value="Genomic_DNA"/>
</dbReference>
<dbReference type="PROSITE" id="PS51327">
    <property type="entry name" value="DICER_DSRBF"/>
    <property type="match status" value="1"/>
</dbReference>
<dbReference type="Gene3D" id="3.30.160.380">
    <property type="entry name" value="Dicer dimerisation domain"/>
    <property type="match status" value="1"/>
</dbReference>
<feature type="compositionally biased region" description="Low complexity" evidence="16">
    <location>
        <begin position="255"/>
        <end position="268"/>
    </location>
</feature>
<dbReference type="FunFam" id="1.10.1520.10:FF:000032">
    <property type="entry name" value="Dicer-like protein 2"/>
    <property type="match status" value="1"/>
</dbReference>
<evidence type="ECO:0000256" key="2">
    <source>
        <dbReference type="ARBA" id="ARBA00001946"/>
    </source>
</evidence>
<evidence type="ECO:0000313" key="23">
    <source>
        <dbReference type="Proteomes" id="UP001273209"/>
    </source>
</evidence>
<evidence type="ECO:0008006" key="24">
    <source>
        <dbReference type="Google" id="ProtNLM"/>
    </source>
</evidence>
<dbReference type="Gene3D" id="1.10.1520.10">
    <property type="entry name" value="Ribonuclease III domain"/>
    <property type="match status" value="2"/>
</dbReference>
<evidence type="ECO:0000256" key="16">
    <source>
        <dbReference type="SAM" id="MobiDB-lite"/>
    </source>
</evidence>
<dbReference type="GeneID" id="87917711"/>
<dbReference type="PROSITE" id="PS50137">
    <property type="entry name" value="DS_RBD"/>
    <property type="match status" value="1"/>
</dbReference>
<evidence type="ECO:0000256" key="10">
    <source>
        <dbReference type="ARBA" id="ARBA00022842"/>
    </source>
</evidence>
<keyword evidence="11 15" id="KW-0694">RNA-binding</keyword>
<dbReference type="Proteomes" id="UP001273209">
    <property type="component" value="Unassembled WGS sequence"/>
</dbReference>
<evidence type="ECO:0000259" key="19">
    <source>
        <dbReference type="PROSITE" id="PS51192"/>
    </source>
</evidence>
<feature type="compositionally biased region" description="Low complexity" evidence="16">
    <location>
        <begin position="282"/>
        <end position="298"/>
    </location>
</feature>
<dbReference type="Pfam" id="PF03368">
    <property type="entry name" value="Dicer_dimer"/>
    <property type="match status" value="1"/>
</dbReference>
<dbReference type="CDD" id="cd00593">
    <property type="entry name" value="RIBOc"/>
    <property type="match status" value="2"/>
</dbReference>
<dbReference type="RefSeq" id="XP_062757495.1">
    <property type="nucleotide sequence ID" value="XM_062897806.1"/>
</dbReference>
<evidence type="ECO:0000259" key="17">
    <source>
        <dbReference type="PROSITE" id="PS50137"/>
    </source>
</evidence>
<dbReference type="GO" id="GO:0051607">
    <property type="term" value="P:defense response to virus"/>
    <property type="evidence" value="ECO:0007669"/>
    <property type="project" value="UniProtKB-KW"/>
</dbReference>
<reference evidence="22" key="1">
    <citation type="submission" date="2023-11" db="EMBL/GenBank/DDBJ databases">
        <title>The genome sequences of three competitors of mushroom-forming fungi.</title>
        <authorList>
            <person name="Beijen E."/>
            <person name="Ohm R.A."/>
        </authorList>
    </citation>
    <scope>NUCLEOTIDE SEQUENCE</scope>
    <source>
        <strain evidence="22">CBS 100526</strain>
    </source>
</reference>
<evidence type="ECO:0000313" key="22">
    <source>
        <dbReference type="EMBL" id="KAK4077812.1"/>
    </source>
</evidence>
<keyword evidence="8" id="KW-0347">Helicase</keyword>
<dbReference type="GO" id="GO:0005634">
    <property type="term" value="C:nucleus"/>
    <property type="evidence" value="ECO:0007669"/>
    <property type="project" value="TreeGrafter"/>
</dbReference>
<keyword evidence="3" id="KW-0930">Antiviral protein</keyword>
<keyword evidence="7" id="KW-0378">Hydrolase</keyword>
<dbReference type="GO" id="GO:0046872">
    <property type="term" value="F:metal ion binding"/>
    <property type="evidence" value="ECO:0007669"/>
    <property type="project" value="UniProtKB-KW"/>
</dbReference>
<keyword evidence="23" id="KW-1185">Reference proteome</keyword>
<feature type="region of interest" description="Disordered" evidence="16">
    <location>
        <begin position="165"/>
        <end position="306"/>
    </location>
</feature>
<dbReference type="SUPFAM" id="SSF69065">
    <property type="entry name" value="RNase III domain-like"/>
    <property type="match status" value="2"/>
</dbReference>
<dbReference type="InterPro" id="IPR036389">
    <property type="entry name" value="RNase_III_sf"/>
</dbReference>
<dbReference type="PROSITE" id="PS51194">
    <property type="entry name" value="HELICASE_CTER"/>
    <property type="match status" value="1"/>
</dbReference>
<dbReference type="Pfam" id="PF00270">
    <property type="entry name" value="DEAD"/>
    <property type="match status" value="1"/>
</dbReference>
<dbReference type="SUPFAM" id="SSF54768">
    <property type="entry name" value="dsRNA-binding domain-like"/>
    <property type="match status" value="1"/>
</dbReference>
<dbReference type="Gene3D" id="3.40.50.300">
    <property type="entry name" value="P-loop containing nucleotide triphosphate hydrolases"/>
    <property type="match status" value="2"/>
</dbReference>
<keyword evidence="10" id="KW-0460">Magnesium</keyword>
<dbReference type="SMART" id="SM00535">
    <property type="entry name" value="RIBOc"/>
    <property type="match status" value="2"/>
</dbReference>
<organism evidence="22 23">
    <name type="scientific">Trichoderma aggressivum f. europaeum</name>
    <dbReference type="NCBI Taxonomy" id="173218"/>
    <lineage>
        <taxon>Eukaryota</taxon>
        <taxon>Fungi</taxon>
        <taxon>Dikarya</taxon>
        <taxon>Ascomycota</taxon>
        <taxon>Pezizomycotina</taxon>
        <taxon>Sordariomycetes</taxon>
        <taxon>Hypocreomycetidae</taxon>
        <taxon>Hypocreales</taxon>
        <taxon>Hypocreaceae</taxon>
        <taxon>Trichoderma</taxon>
    </lineage>
</organism>
<dbReference type="InterPro" id="IPR001650">
    <property type="entry name" value="Helicase_C-like"/>
</dbReference>
<evidence type="ECO:0000259" key="18">
    <source>
        <dbReference type="PROSITE" id="PS50142"/>
    </source>
</evidence>
<keyword evidence="6" id="KW-0547">Nucleotide-binding</keyword>
<dbReference type="GO" id="GO:0003723">
    <property type="term" value="F:RNA binding"/>
    <property type="evidence" value="ECO:0007669"/>
    <property type="project" value="UniProtKB-UniRule"/>
</dbReference>
<evidence type="ECO:0000256" key="11">
    <source>
        <dbReference type="ARBA" id="ARBA00022884"/>
    </source>
</evidence>
<dbReference type="Pfam" id="PF00636">
    <property type="entry name" value="Ribonuclease_3"/>
    <property type="match status" value="2"/>
</dbReference>
<dbReference type="GO" id="GO:0005737">
    <property type="term" value="C:cytoplasm"/>
    <property type="evidence" value="ECO:0007669"/>
    <property type="project" value="TreeGrafter"/>
</dbReference>
<dbReference type="InterPro" id="IPR027417">
    <property type="entry name" value="P-loop_NTPase"/>
</dbReference>
<evidence type="ECO:0000256" key="9">
    <source>
        <dbReference type="ARBA" id="ARBA00022840"/>
    </source>
</evidence>
<gene>
    <name evidence="22" type="ORF">Triagg1_3506</name>
</gene>
<dbReference type="InterPro" id="IPR005034">
    <property type="entry name" value="Dicer_dimerisation"/>
</dbReference>
<dbReference type="SUPFAM" id="SSF52540">
    <property type="entry name" value="P-loop containing nucleoside triphosphate hydrolases"/>
    <property type="match status" value="1"/>
</dbReference>
<evidence type="ECO:0000259" key="21">
    <source>
        <dbReference type="PROSITE" id="PS51327"/>
    </source>
</evidence>
<dbReference type="InterPro" id="IPR014720">
    <property type="entry name" value="dsRBD_dom"/>
</dbReference>
<dbReference type="GO" id="GO:0030422">
    <property type="term" value="P:siRNA processing"/>
    <property type="evidence" value="ECO:0007669"/>
    <property type="project" value="TreeGrafter"/>
</dbReference>
<comment type="cofactor">
    <cofactor evidence="2">
        <name>Mg(2+)</name>
        <dbReference type="ChEBI" id="CHEBI:18420"/>
    </cofactor>
</comment>
<feature type="compositionally biased region" description="Low complexity" evidence="16">
    <location>
        <begin position="165"/>
        <end position="184"/>
    </location>
</feature>
<protein>
    <recommendedName>
        <fullName evidence="24">Dicer-like protein 2</fullName>
    </recommendedName>
</protein>
<evidence type="ECO:0000256" key="15">
    <source>
        <dbReference type="PROSITE-ProRule" id="PRU00657"/>
    </source>
</evidence>
<evidence type="ECO:0000259" key="20">
    <source>
        <dbReference type="PROSITE" id="PS51194"/>
    </source>
</evidence>
<evidence type="ECO:0000256" key="6">
    <source>
        <dbReference type="ARBA" id="ARBA00022741"/>
    </source>
</evidence>
<dbReference type="SMART" id="SM00487">
    <property type="entry name" value="DEXDc"/>
    <property type="match status" value="1"/>
</dbReference>
<comment type="function">
    <text evidence="14">Dicer-like endonuclease involved in cleaving double-stranded RNA in the RNA interference (RNAi) pathway. Produces 21 to 25 bp dsRNAs (siRNAs) which target the selective destruction of homologous RNAs leading to sequence-specific suppression of gene expression, called post-transcriptional gene silencing (PTGS). Part of a broad host defense response against viral infection and transposons.</text>
</comment>
<accession>A0AAE1IH49</accession>
<dbReference type="InterPro" id="IPR014001">
    <property type="entry name" value="Helicase_ATP-bd"/>
</dbReference>
<feature type="domain" description="Helicase ATP-binding" evidence="19">
    <location>
        <begin position="319"/>
        <end position="496"/>
    </location>
</feature>
<keyword evidence="5" id="KW-0677">Repeat</keyword>
<keyword evidence="9" id="KW-0067">ATP-binding</keyword>
<feature type="compositionally biased region" description="Low complexity" evidence="16">
    <location>
        <begin position="204"/>
        <end position="228"/>
    </location>
</feature>
<feature type="domain" description="DRBM" evidence="17">
    <location>
        <begin position="1606"/>
        <end position="1675"/>
    </location>
</feature>
<keyword evidence="12" id="KW-0051">Antiviral defense</keyword>
<evidence type="ECO:0000256" key="4">
    <source>
        <dbReference type="ARBA" id="ARBA00022723"/>
    </source>
</evidence>
<dbReference type="PROSITE" id="PS50142">
    <property type="entry name" value="RNASE_3_2"/>
    <property type="match status" value="2"/>
</dbReference>
<dbReference type="PROSITE" id="PS51192">
    <property type="entry name" value="HELICASE_ATP_BIND_1"/>
    <property type="match status" value="1"/>
</dbReference>
<comment type="cofactor">
    <cofactor evidence="1">
        <name>Mn(2+)</name>
        <dbReference type="ChEBI" id="CHEBI:29035"/>
    </cofactor>
</comment>
<dbReference type="GO" id="GO:0004525">
    <property type="term" value="F:ribonuclease III activity"/>
    <property type="evidence" value="ECO:0007669"/>
    <property type="project" value="InterPro"/>
</dbReference>
<dbReference type="InterPro" id="IPR000999">
    <property type="entry name" value="RNase_III_dom"/>
</dbReference>
<comment type="caution">
    <text evidence="22">The sequence shown here is derived from an EMBL/GenBank/DDBJ whole genome shotgun (WGS) entry which is preliminary data.</text>
</comment>
<evidence type="ECO:0000256" key="8">
    <source>
        <dbReference type="ARBA" id="ARBA00022806"/>
    </source>
</evidence>
<dbReference type="PANTHER" id="PTHR14950">
    <property type="entry name" value="DICER-RELATED"/>
    <property type="match status" value="1"/>
</dbReference>
<evidence type="ECO:0000256" key="5">
    <source>
        <dbReference type="ARBA" id="ARBA00022737"/>
    </source>
</evidence>
<dbReference type="GO" id="GO:0050688">
    <property type="term" value="P:regulation of defense response to virus"/>
    <property type="evidence" value="ECO:0007669"/>
    <property type="project" value="UniProtKB-KW"/>
</dbReference>
<dbReference type="SMART" id="SM00490">
    <property type="entry name" value="HELICc"/>
    <property type="match status" value="1"/>
</dbReference>
<comment type="similarity">
    <text evidence="15">Belongs to the helicase family. Dicer subfamily.</text>
</comment>
<feature type="domain" description="Dicer dsRNA-binding fold" evidence="21">
    <location>
        <begin position="852"/>
        <end position="947"/>
    </location>
</feature>
<dbReference type="GO" id="GO:0005524">
    <property type="term" value="F:ATP binding"/>
    <property type="evidence" value="ECO:0007669"/>
    <property type="project" value="UniProtKB-KW"/>
</dbReference>
<evidence type="ECO:0000256" key="14">
    <source>
        <dbReference type="ARBA" id="ARBA00025403"/>
    </source>
</evidence>